<dbReference type="EMBL" id="PDNC01000044">
    <property type="protein sequence ID" value="PGH03829.1"/>
    <property type="molecule type" value="Genomic_DNA"/>
</dbReference>
<reference evidence="2 3" key="1">
    <citation type="submission" date="2017-10" db="EMBL/GenBank/DDBJ databases">
        <title>Comparative genomics in systemic dimorphic fungi from Ajellomycetaceae.</title>
        <authorList>
            <person name="Munoz J.F."/>
            <person name="Mcewen J.G."/>
            <person name="Clay O.K."/>
            <person name="Cuomo C.A."/>
        </authorList>
    </citation>
    <scope>NUCLEOTIDE SEQUENCE [LARGE SCALE GENOMIC DNA]</scope>
    <source>
        <strain evidence="2 3">UAMH130</strain>
    </source>
</reference>
<feature type="region of interest" description="Disordered" evidence="1">
    <location>
        <begin position="1"/>
        <end position="21"/>
    </location>
</feature>
<evidence type="ECO:0000313" key="3">
    <source>
        <dbReference type="Proteomes" id="UP000224080"/>
    </source>
</evidence>
<dbReference type="Proteomes" id="UP000224080">
    <property type="component" value="Unassembled WGS sequence"/>
</dbReference>
<organism evidence="2 3">
    <name type="scientific">Blastomyces parvus</name>
    <dbReference type="NCBI Taxonomy" id="2060905"/>
    <lineage>
        <taxon>Eukaryota</taxon>
        <taxon>Fungi</taxon>
        <taxon>Dikarya</taxon>
        <taxon>Ascomycota</taxon>
        <taxon>Pezizomycotina</taxon>
        <taxon>Eurotiomycetes</taxon>
        <taxon>Eurotiomycetidae</taxon>
        <taxon>Onygenales</taxon>
        <taxon>Ajellomycetaceae</taxon>
        <taxon>Blastomyces</taxon>
    </lineage>
</organism>
<accession>A0A2B7X4L5</accession>
<evidence type="ECO:0000256" key="1">
    <source>
        <dbReference type="SAM" id="MobiDB-lite"/>
    </source>
</evidence>
<comment type="caution">
    <text evidence="2">The sequence shown here is derived from an EMBL/GenBank/DDBJ whole genome shotgun (WGS) entry which is preliminary data.</text>
</comment>
<protein>
    <submittedName>
        <fullName evidence="2">Uncharacterized protein</fullName>
    </submittedName>
</protein>
<proteinExistence type="predicted"/>
<name>A0A2B7X4L5_9EURO</name>
<sequence>MEKSFSAGRDMDETPSSSSSYQLSAPALDCMIRFDGRTLVLPYNIMGQAGFDQSPIPAILSNQSLRRMARGARFFAFFDVRGAWRQPPVASRQPSLKVRCVLRQAVSANIGRPHPSLKVVLAALSALLVTCGIWSGRGRGGIREGSNLNTPGLIWPTHAIICFESPSNYIGKLVCVFEFVTAIASTFLRVPPKLQPGDRPFVPRGWSRF</sequence>
<evidence type="ECO:0000313" key="2">
    <source>
        <dbReference type="EMBL" id="PGH03829.1"/>
    </source>
</evidence>
<dbReference type="AlphaFoldDB" id="A0A2B7X4L5"/>
<keyword evidence="3" id="KW-1185">Reference proteome</keyword>
<gene>
    <name evidence="2" type="ORF">GX51_03817</name>
</gene>